<sequence length="150" mass="17611">MSKLIKNAVNFFGVQQLLRLGADVKQNGGIIKSIKKLYRMDSIKAGRLVGQDKYGNKYYENPHFFFGRNRWVEYAEYKNLEYDATQVPAEWFGWLHYRTDAPPYADIAKLQTKKYKWMMDHSENATGTKDAYFPYSTVNAKFTAWDPKKK</sequence>
<keyword evidence="2" id="KW-0496">Mitochondrion</keyword>
<dbReference type="Pfam" id="PF05071">
    <property type="entry name" value="NDUFA12"/>
    <property type="match status" value="1"/>
</dbReference>
<dbReference type="PANTHER" id="PTHR12910:SF2">
    <property type="entry name" value="NADH DEHYDROGENASE [UBIQUINONE] 1 ALPHA SUBCOMPLEX SUBUNIT 12"/>
    <property type="match status" value="1"/>
</dbReference>
<gene>
    <name evidence="3" type="ORF">PVAND_013771</name>
</gene>
<reference evidence="3" key="1">
    <citation type="submission" date="2021-03" db="EMBL/GenBank/DDBJ databases">
        <title>Chromosome level genome of the anhydrobiotic midge Polypedilum vanderplanki.</title>
        <authorList>
            <person name="Yoshida Y."/>
            <person name="Kikawada T."/>
            <person name="Gusev O."/>
        </authorList>
    </citation>
    <scope>NUCLEOTIDE SEQUENCE</scope>
    <source>
        <strain evidence="3">NIAS01</strain>
        <tissue evidence="3">Whole body or cell culture</tissue>
    </source>
</reference>
<keyword evidence="2" id="KW-0472">Membrane</keyword>
<evidence type="ECO:0000256" key="1">
    <source>
        <dbReference type="ARBA" id="ARBA00007355"/>
    </source>
</evidence>
<keyword evidence="2" id="KW-0249">Electron transport</keyword>
<name>A0A9J6CQQ4_POLVA</name>
<dbReference type="OrthoDB" id="274641at2759"/>
<comment type="similarity">
    <text evidence="1 2">Belongs to the complex I NDUFA12 subunit family.</text>
</comment>
<organism evidence="3 4">
    <name type="scientific">Polypedilum vanderplanki</name>
    <name type="common">Sleeping chironomid midge</name>
    <dbReference type="NCBI Taxonomy" id="319348"/>
    <lineage>
        <taxon>Eukaryota</taxon>
        <taxon>Metazoa</taxon>
        <taxon>Ecdysozoa</taxon>
        <taxon>Arthropoda</taxon>
        <taxon>Hexapoda</taxon>
        <taxon>Insecta</taxon>
        <taxon>Pterygota</taxon>
        <taxon>Neoptera</taxon>
        <taxon>Endopterygota</taxon>
        <taxon>Diptera</taxon>
        <taxon>Nematocera</taxon>
        <taxon>Chironomoidea</taxon>
        <taxon>Chironomidae</taxon>
        <taxon>Chironominae</taxon>
        <taxon>Polypedilum</taxon>
        <taxon>Polypedilum</taxon>
    </lineage>
</organism>
<protein>
    <recommendedName>
        <fullName evidence="2">NADH dehydrogenase [ubiquinone] 1 alpha subcomplex subunit 12</fullName>
    </recommendedName>
</protein>
<dbReference type="InterPro" id="IPR007763">
    <property type="entry name" value="NDUFA12"/>
</dbReference>
<evidence type="ECO:0000313" key="4">
    <source>
        <dbReference type="Proteomes" id="UP001107558"/>
    </source>
</evidence>
<evidence type="ECO:0000256" key="2">
    <source>
        <dbReference type="RuleBase" id="RU363103"/>
    </source>
</evidence>
<dbReference type="EMBL" id="JADBJN010000001">
    <property type="protein sequence ID" value="KAG5684545.1"/>
    <property type="molecule type" value="Genomic_DNA"/>
</dbReference>
<dbReference type="GO" id="GO:0006979">
    <property type="term" value="P:response to oxidative stress"/>
    <property type="evidence" value="ECO:0007669"/>
    <property type="project" value="TreeGrafter"/>
</dbReference>
<dbReference type="GO" id="GO:0005743">
    <property type="term" value="C:mitochondrial inner membrane"/>
    <property type="evidence" value="ECO:0007669"/>
    <property type="project" value="UniProtKB-SubCell"/>
</dbReference>
<dbReference type="AlphaFoldDB" id="A0A9J6CQQ4"/>
<comment type="function">
    <text evidence="2">Accessory subunit of the mitochondrial membrane respiratory chain NADH dehydrogenase (Complex I), that is believed not to be involved in catalysis. Complex I functions in the transfer of electrons from NADH to the respiratory chain. The immediate electron acceptor for the enzyme is believed to be ubiquinone.</text>
</comment>
<comment type="caution">
    <text evidence="3">The sequence shown here is derived from an EMBL/GenBank/DDBJ whole genome shotgun (WGS) entry which is preliminary data.</text>
</comment>
<keyword evidence="2" id="KW-0813">Transport</keyword>
<evidence type="ECO:0000313" key="3">
    <source>
        <dbReference type="EMBL" id="KAG5684545.1"/>
    </source>
</evidence>
<dbReference type="Proteomes" id="UP001107558">
    <property type="component" value="Chromosome 1"/>
</dbReference>
<keyword evidence="4" id="KW-1185">Reference proteome</keyword>
<comment type="subunit">
    <text evidence="2">Complex I is composed of 45 different subunits.</text>
</comment>
<dbReference type="PANTHER" id="PTHR12910">
    <property type="entry name" value="NADH-UBIQUINONE OXIDOREDUCTASE SUBUNIT B17.2"/>
    <property type="match status" value="1"/>
</dbReference>
<keyword evidence="2" id="KW-0999">Mitochondrion inner membrane</keyword>
<proteinExistence type="inferred from homology"/>
<keyword evidence="2" id="KW-0679">Respiratory chain</keyword>
<dbReference type="GO" id="GO:0045271">
    <property type="term" value="C:respiratory chain complex I"/>
    <property type="evidence" value="ECO:0007669"/>
    <property type="project" value="InterPro"/>
</dbReference>
<comment type="subcellular location">
    <subcellularLocation>
        <location evidence="2">Mitochondrion inner membrane</location>
        <topology evidence="2">Peripheral membrane protein</topology>
        <orientation evidence="2">Matrix side</orientation>
    </subcellularLocation>
</comment>
<accession>A0A9J6CQQ4</accession>